<protein>
    <submittedName>
        <fullName evidence="2">Alpha/beta hydrolase</fullName>
    </submittedName>
</protein>
<dbReference type="Pfam" id="PF00561">
    <property type="entry name" value="Abhydrolase_1"/>
    <property type="match status" value="1"/>
</dbReference>
<evidence type="ECO:0000313" key="3">
    <source>
        <dbReference type="Proteomes" id="UP000254258"/>
    </source>
</evidence>
<dbReference type="EMBL" id="QRBE01000002">
    <property type="protein sequence ID" value="RDS83588.1"/>
    <property type="molecule type" value="Genomic_DNA"/>
</dbReference>
<dbReference type="AlphaFoldDB" id="A0A370X5C7"/>
<dbReference type="RefSeq" id="WP_115494301.1">
    <property type="nucleotide sequence ID" value="NZ_QRBE01000002.1"/>
</dbReference>
<dbReference type="PANTHER" id="PTHR43433:SF5">
    <property type="entry name" value="AB HYDROLASE-1 DOMAIN-CONTAINING PROTEIN"/>
    <property type="match status" value="1"/>
</dbReference>
<dbReference type="PANTHER" id="PTHR43433">
    <property type="entry name" value="HYDROLASE, ALPHA/BETA FOLD FAMILY PROTEIN"/>
    <property type="match status" value="1"/>
</dbReference>
<sequence length="299" mass="32451">MTTHTHQTAPTQYVEANGIRFAYRRFGKAGGVPVVFNQHFTGTMDYWDPAVTNGLAKTREVILFNNAGVSSSSGEVPTSFPEMGANAIAFVKALGLPQVDVLGFSIGGMVAQEIALQGGDLVRRVILVGTGPRGADMAASQSQAIFAGTYDPPEHLWLAIHFSPSAPSREAGMAFLTRKWERQDRDPEMSTEAVARQREAIGKYTAQHEGVREYLKGIHQPTLVVQGSNDVIIPTHNSYVLQQSLSNAQLIIYPDASHGSFYQYPELFVAHATQFLDATLKLAKGPSTKLPFPALPASH</sequence>
<feature type="domain" description="AB hydrolase-1" evidence="1">
    <location>
        <begin position="33"/>
        <end position="262"/>
    </location>
</feature>
<dbReference type="GO" id="GO:0016787">
    <property type="term" value="F:hydrolase activity"/>
    <property type="evidence" value="ECO:0007669"/>
    <property type="project" value="UniProtKB-KW"/>
</dbReference>
<evidence type="ECO:0000313" key="2">
    <source>
        <dbReference type="EMBL" id="RDS83588.1"/>
    </source>
</evidence>
<dbReference type="InterPro" id="IPR029058">
    <property type="entry name" value="AB_hydrolase_fold"/>
</dbReference>
<evidence type="ECO:0000259" key="1">
    <source>
        <dbReference type="Pfam" id="PF00561"/>
    </source>
</evidence>
<dbReference type="OrthoDB" id="7958481at2"/>
<comment type="caution">
    <text evidence="2">The sequence shown here is derived from an EMBL/GenBank/DDBJ whole genome shotgun (WGS) entry which is preliminary data.</text>
</comment>
<gene>
    <name evidence="2" type="ORF">DWU98_04435</name>
</gene>
<dbReference type="Gene3D" id="3.40.50.1820">
    <property type="entry name" value="alpha/beta hydrolase"/>
    <property type="match status" value="1"/>
</dbReference>
<dbReference type="InterPro" id="IPR000073">
    <property type="entry name" value="AB_hydrolase_1"/>
</dbReference>
<name>A0A370X5C7_9GAMM</name>
<organism evidence="2 3">
    <name type="scientific">Dyella monticola</name>
    <dbReference type="NCBI Taxonomy" id="1927958"/>
    <lineage>
        <taxon>Bacteria</taxon>
        <taxon>Pseudomonadati</taxon>
        <taxon>Pseudomonadota</taxon>
        <taxon>Gammaproteobacteria</taxon>
        <taxon>Lysobacterales</taxon>
        <taxon>Rhodanobacteraceae</taxon>
        <taxon>Dyella</taxon>
    </lineage>
</organism>
<keyword evidence="2" id="KW-0378">Hydrolase</keyword>
<dbReference type="PRINTS" id="PR00111">
    <property type="entry name" value="ABHYDROLASE"/>
</dbReference>
<dbReference type="SUPFAM" id="SSF53474">
    <property type="entry name" value="alpha/beta-Hydrolases"/>
    <property type="match status" value="1"/>
</dbReference>
<dbReference type="InterPro" id="IPR050471">
    <property type="entry name" value="AB_hydrolase"/>
</dbReference>
<accession>A0A370X5C7</accession>
<reference evidence="2 3" key="1">
    <citation type="submission" date="2018-07" db="EMBL/GenBank/DDBJ databases">
        <title>Dyella monticola sp. nov. and Dyella psychrodurans sp. nov. isolated from monsoon evergreen broad-leaved forest soil of Dinghu Mountain, China.</title>
        <authorList>
            <person name="Gao Z."/>
            <person name="Qiu L."/>
        </authorList>
    </citation>
    <scope>NUCLEOTIDE SEQUENCE [LARGE SCALE GENOMIC DNA]</scope>
    <source>
        <strain evidence="2 3">4G-K06</strain>
    </source>
</reference>
<dbReference type="Proteomes" id="UP000254258">
    <property type="component" value="Unassembled WGS sequence"/>
</dbReference>
<keyword evidence="3" id="KW-1185">Reference proteome</keyword>
<proteinExistence type="predicted"/>